<keyword evidence="7" id="KW-1133">Transmembrane helix</keyword>
<evidence type="ECO:0000256" key="9">
    <source>
        <dbReference type="ARBA" id="ARBA00025772"/>
    </source>
</evidence>
<dbReference type="AlphaFoldDB" id="A0A7U4QI77"/>
<keyword evidence="8" id="KW-0472">Membrane</keyword>
<evidence type="ECO:0000256" key="3">
    <source>
        <dbReference type="ARBA" id="ARBA00022475"/>
    </source>
</evidence>
<reference evidence="12 13" key="1">
    <citation type="submission" date="2015-10" db="EMBL/GenBank/DDBJ databases">
        <title>Candidatus Desulfofervidus auxilii, a hydrogenotrophic sulfate-reducing bacterium involved in the thermophilic anaerobic oxidation of methane.</title>
        <authorList>
            <person name="Krukenberg V."/>
            <person name="Richter M."/>
            <person name="Wegener G."/>
        </authorList>
    </citation>
    <scope>NUCLEOTIDE SEQUENCE [LARGE SCALE GENOMIC DNA]</scope>
    <source>
        <strain evidence="12 13">HS1</strain>
    </source>
</reference>
<keyword evidence="5" id="KW-0997">Cell inner membrane</keyword>
<sequence length="173" mass="19332">MLVSQSKGMTLTEMMVVLGIIATLLGIGSVGLKALKANYDLVNATNQLYADLEWVRQQSMGGSHQFGIQFRPWYDDNGVAHNTADGYNVIFEDKNGNGVYDPGQAPPNREEIRTVDLRGKNVTLTGFPNTLWYTRRGTPTQLFTITLTTPYSNPTQNINTKRITVSMFKIRIQ</sequence>
<dbReference type="NCBIfam" id="TIGR02532">
    <property type="entry name" value="IV_pilin_GFxxxE"/>
    <property type="match status" value="1"/>
</dbReference>
<evidence type="ECO:0000256" key="4">
    <source>
        <dbReference type="ARBA" id="ARBA00022481"/>
    </source>
</evidence>
<evidence type="ECO:0000256" key="1">
    <source>
        <dbReference type="ARBA" id="ARBA00004377"/>
    </source>
</evidence>
<keyword evidence="3" id="KW-1003">Cell membrane</keyword>
<dbReference type="Proteomes" id="UP000070560">
    <property type="component" value="Chromosome"/>
</dbReference>
<evidence type="ECO:0000313" key="12">
    <source>
        <dbReference type="EMBL" id="AMM39832.1"/>
    </source>
</evidence>
<evidence type="ECO:0000256" key="7">
    <source>
        <dbReference type="ARBA" id="ARBA00022989"/>
    </source>
</evidence>
<evidence type="ECO:0000259" key="11">
    <source>
        <dbReference type="Pfam" id="PF12019"/>
    </source>
</evidence>
<dbReference type="Pfam" id="PF07963">
    <property type="entry name" value="N_methyl"/>
    <property type="match status" value="1"/>
</dbReference>
<comment type="similarity">
    <text evidence="9">Belongs to the GSP H family.</text>
</comment>
<evidence type="ECO:0000256" key="10">
    <source>
        <dbReference type="ARBA" id="ARBA00030775"/>
    </source>
</evidence>
<accession>A0A7U4QI77</accession>
<evidence type="ECO:0000256" key="2">
    <source>
        <dbReference type="ARBA" id="ARBA00021549"/>
    </source>
</evidence>
<keyword evidence="13" id="KW-1185">Reference proteome</keyword>
<dbReference type="GO" id="GO:0015628">
    <property type="term" value="P:protein secretion by the type II secretion system"/>
    <property type="evidence" value="ECO:0007669"/>
    <property type="project" value="InterPro"/>
</dbReference>
<feature type="domain" description="General secretion pathway GspH" evidence="11">
    <location>
        <begin position="44"/>
        <end position="166"/>
    </location>
</feature>
<keyword evidence="6" id="KW-0812">Transmembrane</keyword>
<dbReference type="SUPFAM" id="SSF54523">
    <property type="entry name" value="Pili subunits"/>
    <property type="match status" value="1"/>
</dbReference>
<gene>
    <name evidence="12" type="ORF">HS1_000025</name>
</gene>
<dbReference type="GO" id="GO:0015627">
    <property type="term" value="C:type II protein secretion system complex"/>
    <property type="evidence" value="ECO:0007669"/>
    <property type="project" value="InterPro"/>
</dbReference>
<keyword evidence="4" id="KW-0488">Methylation</keyword>
<protein>
    <recommendedName>
        <fullName evidence="2">Type II secretion system protein H</fullName>
    </recommendedName>
    <alternativeName>
        <fullName evidence="10">General secretion pathway protein H</fullName>
    </alternativeName>
</protein>
<comment type="subcellular location">
    <subcellularLocation>
        <location evidence="1">Cell inner membrane</location>
        <topology evidence="1">Single-pass membrane protein</topology>
    </subcellularLocation>
</comment>
<evidence type="ECO:0000313" key="13">
    <source>
        <dbReference type="Proteomes" id="UP000070560"/>
    </source>
</evidence>
<proteinExistence type="inferred from homology"/>
<dbReference type="InterPro" id="IPR012902">
    <property type="entry name" value="N_methyl_site"/>
</dbReference>
<dbReference type="KEGG" id="daw:HS1_000025"/>
<dbReference type="GO" id="GO:0005886">
    <property type="term" value="C:plasma membrane"/>
    <property type="evidence" value="ECO:0007669"/>
    <property type="project" value="UniProtKB-SubCell"/>
</dbReference>
<evidence type="ECO:0000256" key="5">
    <source>
        <dbReference type="ARBA" id="ARBA00022519"/>
    </source>
</evidence>
<organism evidence="12 13">
    <name type="scientific">Desulfofervidus auxilii</name>
    <dbReference type="NCBI Taxonomy" id="1621989"/>
    <lineage>
        <taxon>Bacteria</taxon>
        <taxon>Pseudomonadati</taxon>
        <taxon>Thermodesulfobacteriota</taxon>
        <taxon>Candidatus Desulfofervidia</taxon>
        <taxon>Candidatus Desulfofervidales</taxon>
        <taxon>Candidatus Desulfofervidaceae</taxon>
        <taxon>Candidatus Desulfofervidus</taxon>
    </lineage>
</organism>
<dbReference type="InterPro" id="IPR022346">
    <property type="entry name" value="T2SS_GspH"/>
</dbReference>
<dbReference type="Pfam" id="PF12019">
    <property type="entry name" value="GspH"/>
    <property type="match status" value="1"/>
</dbReference>
<dbReference type="EMBL" id="CP013015">
    <property type="protein sequence ID" value="AMM39832.1"/>
    <property type="molecule type" value="Genomic_DNA"/>
</dbReference>
<name>A0A7U4QI77_DESA2</name>
<evidence type="ECO:0000256" key="8">
    <source>
        <dbReference type="ARBA" id="ARBA00023136"/>
    </source>
</evidence>
<evidence type="ECO:0000256" key="6">
    <source>
        <dbReference type="ARBA" id="ARBA00022692"/>
    </source>
</evidence>
<dbReference type="InterPro" id="IPR045584">
    <property type="entry name" value="Pilin-like"/>
</dbReference>